<dbReference type="SUPFAM" id="SSF51430">
    <property type="entry name" value="NAD(P)-linked oxidoreductase"/>
    <property type="match status" value="1"/>
</dbReference>
<dbReference type="InterPro" id="IPR023210">
    <property type="entry name" value="NADP_OxRdtase_dom"/>
</dbReference>
<dbReference type="PANTHER" id="PTHR43827:SF3">
    <property type="entry name" value="NADP-DEPENDENT OXIDOREDUCTASE DOMAIN-CONTAINING PROTEIN"/>
    <property type="match status" value="1"/>
</dbReference>
<feature type="domain" description="NADP-dependent oxidoreductase" evidence="7">
    <location>
        <begin position="19"/>
        <end position="256"/>
    </location>
</feature>
<evidence type="ECO:0000256" key="3">
    <source>
        <dbReference type="ARBA" id="ARBA00023002"/>
    </source>
</evidence>
<dbReference type="AlphaFoldDB" id="A0A2V1INF7"/>
<evidence type="ECO:0000256" key="4">
    <source>
        <dbReference type="PIRSR" id="PIRSR000097-1"/>
    </source>
</evidence>
<evidence type="ECO:0000313" key="8">
    <source>
        <dbReference type="EMBL" id="PWB02510.1"/>
    </source>
</evidence>
<dbReference type="InterPro" id="IPR020471">
    <property type="entry name" value="AKR"/>
</dbReference>
<evidence type="ECO:0000256" key="5">
    <source>
        <dbReference type="PIRSR" id="PIRSR000097-2"/>
    </source>
</evidence>
<comment type="similarity">
    <text evidence="1">Belongs to the aldo/keto reductase family.</text>
</comment>
<feature type="site" description="Lowers pKa of active site Tyr" evidence="6">
    <location>
        <position position="69"/>
    </location>
</feature>
<keyword evidence="2" id="KW-0521">NADP</keyword>
<dbReference type="GO" id="GO:0016616">
    <property type="term" value="F:oxidoreductase activity, acting on the CH-OH group of donors, NAD or NADP as acceptor"/>
    <property type="evidence" value="ECO:0007669"/>
    <property type="project" value="UniProtKB-ARBA"/>
</dbReference>
<dbReference type="Gene3D" id="3.20.20.100">
    <property type="entry name" value="NADP-dependent oxidoreductase domain"/>
    <property type="match status" value="1"/>
</dbReference>
<dbReference type="PIRSF" id="PIRSF000097">
    <property type="entry name" value="AKR"/>
    <property type="match status" value="1"/>
</dbReference>
<protein>
    <submittedName>
        <fullName evidence="8">Aldo/keto reductase</fullName>
    </submittedName>
</protein>
<evidence type="ECO:0000256" key="2">
    <source>
        <dbReference type="ARBA" id="ARBA00022857"/>
    </source>
</evidence>
<dbReference type="CDD" id="cd19071">
    <property type="entry name" value="AKR_AKR1-5-like"/>
    <property type="match status" value="1"/>
</dbReference>
<evidence type="ECO:0000256" key="1">
    <source>
        <dbReference type="ARBA" id="ARBA00007905"/>
    </source>
</evidence>
<comment type="caution">
    <text evidence="8">The sequence shown here is derived from an EMBL/GenBank/DDBJ whole genome shotgun (WGS) entry which is preliminary data.</text>
</comment>
<feature type="binding site" evidence="5">
    <location>
        <position position="102"/>
    </location>
    <ligand>
        <name>substrate</name>
    </ligand>
</feature>
<gene>
    <name evidence="8" type="ORF">C5O23_06625</name>
</gene>
<evidence type="ECO:0000259" key="7">
    <source>
        <dbReference type="Pfam" id="PF00248"/>
    </source>
</evidence>
<proteinExistence type="inferred from homology"/>
<reference evidence="9" key="1">
    <citation type="submission" date="2018-02" db="EMBL/GenBank/DDBJ databases">
        <authorList>
            <person name="Clavel T."/>
            <person name="Strowig T."/>
        </authorList>
    </citation>
    <scope>NUCLEOTIDE SEQUENCE [LARGE SCALE GENOMIC DNA]</scope>
    <source>
        <strain evidence="9">DSM 103720</strain>
    </source>
</reference>
<dbReference type="InterPro" id="IPR018170">
    <property type="entry name" value="Aldo/ket_reductase_CS"/>
</dbReference>
<evidence type="ECO:0000256" key="6">
    <source>
        <dbReference type="PIRSR" id="PIRSR000097-3"/>
    </source>
</evidence>
<name>A0A2V1INF7_9BACT</name>
<dbReference type="Pfam" id="PF00248">
    <property type="entry name" value="Aldo_ket_red"/>
    <property type="match status" value="1"/>
</dbReference>
<dbReference type="RefSeq" id="WP_107032167.1">
    <property type="nucleotide sequence ID" value="NZ_CAPDHO010000004.1"/>
</dbReference>
<keyword evidence="9" id="KW-1185">Reference proteome</keyword>
<feature type="active site" description="Proton donor" evidence="4">
    <location>
        <position position="40"/>
    </location>
</feature>
<dbReference type="PRINTS" id="PR00069">
    <property type="entry name" value="ALDKETRDTASE"/>
</dbReference>
<dbReference type="GeneID" id="82526017"/>
<dbReference type="EMBL" id="PUEC01000012">
    <property type="protein sequence ID" value="PWB02510.1"/>
    <property type="molecule type" value="Genomic_DNA"/>
</dbReference>
<keyword evidence="3" id="KW-0560">Oxidoreductase</keyword>
<dbReference type="PROSITE" id="PS00062">
    <property type="entry name" value="ALDOKETO_REDUCTASE_2"/>
    <property type="match status" value="1"/>
</dbReference>
<organism evidence="8 9">
    <name type="scientific">Duncaniella muris</name>
    <dbReference type="NCBI Taxonomy" id="2094150"/>
    <lineage>
        <taxon>Bacteria</taxon>
        <taxon>Pseudomonadati</taxon>
        <taxon>Bacteroidota</taxon>
        <taxon>Bacteroidia</taxon>
        <taxon>Bacteroidales</taxon>
        <taxon>Muribaculaceae</taxon>
        <taxon>Duncaniella</taxon>
    </lineage>
</organism>
<dbReference type="PANTHER" id="PTHR43827">
    <property type="entry name" value="2,5-DIKETO-D-GLUCONIC ACID REDUCTASE"/>
    <property type="match status" value="1"/>
</dbReference>
<sequence length="270" mass="31105">MNPPPIVIFGTSGLSAYSIENIIDRLNESNQIAIDTAPNYVSAEIAIGNKIQRLINEGFKREDIFIQTKIDWQDIIKVGTQTAIKNSLKRLKIDYIDSLLLHWPFPDIFIKAYKEMEHSYKVGIAREIGVCNFKLRHFEMLLNDGISVKPMINQIEIHPFNTCSDIVKWCNEQEIQVQAYTPLLKMLPKVSENSTLVTLAKKYEASIPQIIYAWNKSRNIIPVTKTSNPKRIDEIFKAFEITIKEEDLTRISSLNEDYKFMLESWGCPGY</sequence>
<dbReference type="InterPro" id="IPR036812">
    <property type="entry name" value="NAD(P)_OxRdtase_dom_sf"/>
</dbReference>
<dbReference type="Proteomes" id="UP000244905">
    <property type="component" value="Unassembled WGS sequence"/>
</dbReference>
<evidence type="ECO:0000313" key="9">
    <source>
        <dbReference type="Proteomes" id="UP000244905"/>
    </source>
</evidence>
<accession>A0A2V1INF7</accession>